<protein>
    <submittedName>
        <fullName evidence="8">Arabinose efflux permease family protein</fullName>
    </submittedName>
</protein>
<feature type="transmembrane region" description="Helical" evidence="6">
    <location>
        <begin position="151"/>
        <end position="168"/>
    </location>
</feature>
<dbReference type="KEGG" id="ttl:TtJL18_1738"/>
<gene>
    <name evidence="8" type="ORF">TtJL18_1738</name>
</gene>
<evidence type="ECO:0000256" key="7">
    <source>
        <dbReference type="SAM" id="SignalP"/>
    </source>
</evidence>
<dbReference type="HOGENOM" id="CLU_735549_0_0_0"/>
<feature type="transmembrane region" description="Helical" evidence="6">
    <location>
        <begin position="126"/>
        <end position="145"/>
    </location>
</feature>
<proteinExistence type="predicted"/>
<evidence type="ECO:0000256" key="1">
    <source>
        <dbReference type="ARBA" id="ARBA00004651"/>
    </source>
</evidence>
<keyword evidence="7" id="KW-0732">Signal</keyword>
<reference evidence="8 9" key="1">
    <citation type="journal article" date="2013" name="Genome Announc.">
        <title>Whole Genome Sequencing of Thermus oshimai JL-2 and Thermus thermophilus JL-18, Incomplete Denitrifiers from the United States Great Basin.</title>
        <authorList>
            <person name="Murugapiran S.K."/>
            <person name="Huntemann M."/>
            <person name="Wei C.L."/>
            <person name="Han J."/>
            <person name="Detter J.C."/>
            <person name="Han C.S."/>
            <person name="Erkkila T.H."/>
            <person name="Teshima H."/>
            <person name="Chen A."/>
            <person name="Kyrpides N."/>
            <person name="Mavrommatis K."/>
            <person name="Markowitz V."/>
            <person name="Szeto E."/>
            <person name="Ivanova N."/>
            <person name="Pagani I."/>
            <person name="Lam J."/>
            <person name="McDonald A.I."/>
            <person name="Dodsworth J.A."/>
            <person name="Pati A."/>
            <person name="Goodwin L."/>
            <person name="Peters L."/>
            <person name="Pitluck S."/>
            <person name="Woyke T."/>
            <person name="Hedlund B.P."/>
        </authorList>
    </citation>
    <scope>NUCLEOTIDE SEQUENCE [LARGE SCALE GENOMIC DNA]</scope>
    <source>
        <strain evidence="8 9">JL-18</strain>
    </source>
</reference>
<dbReference type="STRING" id="798128.TtJL18_1738"/>
<sequence length="377" mass="39576">MFLLATILFLASCAGGAVGAAASLHLARLDNPFYLGLQHAIGWGASVLALFTGYLLDRTDRKKALTFGLLSGSLLRFLLGTSLGLIGPWTFLGLYLVDNILELLLEVRVLVPRLVPQEREKAHGHLYTASLLADLLGAPLGAFLFVQNPSWPFFLGGALGFVALHFAARLPPIPPLGKAPPGVLAGLRWLYQEAFFRRLAGTVLGASFLRVMPFALLPLWSLQAGYGPVGYGLLSTAFSLGGALGGLLAGKIKGKRPQRVLSLLFLMDAGAILGLLFKPPLPLGLLLVALLGTSAILLGVQEVVLRQALAPDALLGRTGGGMRFLAGMAGLWGALLAGILGREVGLEGVYLGVGLGFLLLALAAWTLLGRREVGGPP</sequence>
<dbReference type="InterPro" id="IPR011701">
    <property type="entry name" value="MFS"/>
</dbReference>
<dbReference type="Gene3D" id="1.20.1250.20">
    <property type="entry name" value="MFS general substrate transporter like domains"/>
    <property type="match status" value="1"/>
</dbReference>
<feature type="transmembrane region" description="Helical" evidence="6">
    <location>
        <begin position="260"/>
        <end position="277"/>
    </location>
</feature>
<feature type="transmembrane region" description="Helical" evidence="6">
    <location>
        <begin position="35"/>
        <end position="56"/>
    </location>
</feature>
<dbReference type="AlphaFoldDB" id="H9ZTE7"/>
<dbReference type="EMBL" id="CP003252">
    <property type="protein sequence ID" value="AFH39607.1"/>
    <property type="molecule type" value="Genomic_DNA"/>
</dbReference>
<keyword evidence="2" id="KW-1003">Cell membrane</keyword>
<feature type="transmembrane region" description="Helical" evidence="6">
    <location>
        <begin position="229"/>
        <end position="248"/>
    </location>
</feature>
<evidence type="ECO:0000313" key="9">
    <source>
        <dbReference type="Proteomes" id="UP000007388"/>
    </source>
</evidence>
<keyword evidence="5 6" id="KW-0472">Membrane</keyword>
<comment type="subcellular location">
    <subcellularLocation>
        <location evidence="1">Cell membrane</location>
        <topology evidence="1">Multi-pass membrane protein</topology>
    </subcellularLocation>
</comment>
<organism evidence="8 9">
    <name type="scientific">Thermus thermophilus JL-18</name>
    <dbReference type="NCBI Taxonomy" id="798128"/>
    <lineage>
        <taxon>Bacteria</taxon>
        <taxon>Thermotogati</taxon>
        <taxon>Deinococcota</taxon>
        <taxon>Deinococci</taxon>
        <taxon>Thermales</taxon>
        <taxon>Thermaceae</taxon>
        <taxon>Thermus</taxon>
    </lineage>
</organism>
<dbReference type="InterPro" id="IPR036259">
    <property type="entry name" value="MFS_trans_sf"/>
</dbReference>
<feature type="signal peptide" evidence="7">
    <location>
        <begin position="1"/>
        <end position="20"/>
    </location>
</feature>
<keyword evidence="3 6" id="KW-0812">Transmembrane</keyword>
<feature type="chain" id="PRO_5003624562" evidence="7">
    <location>
        <begin position="21"/>
        <end position="377"/>
    </location>
</feature>
<dbReference type="PANTHER" id="PTHR23513">
    <property type="entry name" value="INTEGRAL MEMBRANE EFFLUX PROTEIN-RELATED"/>
    <property type="match status" value="1"/>
</dbReference>
<dbReference type="Proteomes" id="UP000007388">
    <property type="component" value="Chromosome"/>
</dbReference>
<dbReference type="RefSeq" id="WP_014630163.1">
    <property type="nucleotide sequence ID" value="NC_017587.1"/>
</dbReference>
<evidence type="ECO:0000256" key="3">
    <source>
        <dbReference type="ARBA" id="ARBA00022692"/>
    </source>
</evidence>
<name>H9ZTE7_THETH</name>
<feature type="transmembrane region" description="Helical" evidence="6">
    <location>
        <begin position="195"/>
        <end position="217"/>
    </location>
</feature>
<feature type="transmembrane region" description="Helical" evidence="6">
    <location>
        <begin position="348"/>
        <end position="368"/>
    </location>
</feature>
<dbReference type="Pfam" id="PF07690">
    <property type="entry name" value="MFS_1"/>
    <property type="match status" value="1"/>
</dbReference>
<evidence type="ECO:0000256" key="2">
    <source>
        <dbReference type="ARBA" id="ARBA00022475"/>
    </source>
</evidence>
<evidence type="ECO:0000256" key="4">
    <source>
        <dbReference type="ARBA" id="ARBA00022989"/>
    </source>
</evidence>
<feature type="transmembrane region" description="Helical" evidence="6">
    <location>
        <begin position="324"/>
        <end position="342"/>
    </location>
</feature>
<feature type="transmembrane region" description="Helical" evidence="6">
    <location>
        <begin position="283"/>
        <end position="304"/>
    </location>
</feature>
<dbReference type="GO" id="GO:0022857">
    <property type="term" value="F:transmembrane transporter activity"/>
    <property type="evidence" value="ECO:0007669"/>
    <property type="project" value="InterPro"/>
</dbReference>
<accession>H9ZTE7</accession>
<dbReference type="PATRIC" id="fig|798128.4.peg.1683"/>
<evidence type="ECO:0000256" key="6">
    <source>
        <dbReference type="SAM" id="Phobius"/>
    </source>
</evidence>
<evidence type="ECO:0000256" key="5">
    <source>
        <dbReference type="ARBA" id="ARBA00023136"/>
    </source>
</evidence>
<keyword evidence="4 6" id="KW-1133">Transmembrane helix</keyword>
<dbReference type="PANTHER" id="PTHR23513:SF6">
    <property type="entry name" value="MAJOR FACILITATOR SUPERFAMILY ASSOCIATED DOMAIN-CONTAINING PROTEIN"/>
    <property type="match status" value="1"/>
</dbReference>
<dbReference type="GO" id="GO:0005886">
    <property type="term" value="C:plasma membrane"/>
    <property type="evidence" value="ECO:0007669"/>
    <property type="project" value="UniProtKB-SubCell"/>
</dbReference>
<dbReference type="SUPFAM" id="SSF103473">
    <property type="entry name" value="MFS general substrate transporter"/>
    <property type="match status" value="1"/>
</dbReference>
<evidence type="ECO:0000313" key="8">
    <source>
        <dbReference type="EMBL" id="AFH39607.1"/>
    </source>
</evidence>